<name>A0A517XM53_9BACT</name>
<feature type="chain" id="PRO_5021717866" evidence="2">
    <location>
        <begin position="24"/>
        <end position="428"/>
    </location>
</feature>
<keyword evidence="2" id="KW-0732">Signal</keyword>
<evidence type="ECO:0000256" key="1">
    <source>
        <dbReference type="SAM" id="MobiDB-lite"/>
    </source>
</evidence>
<dbReference type="EC" id="3.4.21.107" evidence="4"/>
<dbReference type="Pfam" id="PF13180">
    <property type="entry name" value="PDZ_2"/>
    <property type="match status" value="1"/>
</dbReference>
<dbReference type="PROSITE" id="PS50106">
    <property type="entry name" value="PDZ"/>
    <property type="match status" value="1"/>
</dbReference>
<dbReference type="AlphaFoldDB" id="A0A517XM53"/>
<dbReference type="Gene3D" id="2.30.42.10">
    <property type="match status" value="1"/>
</dbReference>
<dbReference type="RefSeq" id="WP_145233941.1">
    <property type="nucleotide sequence ID" value="NZ_CP036273.1"/>
</dbReference>
<sequence precursor="true">MFRLFRPAAAAVALLTLSGAALARQDDAKKADDPPPRFDPKEVRVGPPPELAALREAVESAAKKGENVDDVRAKLEALEKALAGKAWVRPREGDAPVPPRAEPRADPRPDVPRVAPPVRRDGEARPVPVVPRPDFPRRGVGDPDLDAVLRGQALLLKAAQLMAEDPNNPERAEALRRQATELMRQALNDGRGGPQIPPQLFELAFPPVPGARGGNGRLGVRVERLAPGVAEDLNVPAGRGVMAAEVLPNTPAAKAGVKANDVIVEFAGQPVTDDPSAFVAQVQRAKAGAPHELAVMRDGKRVAVRGVVLPAADGGLMADRDKLFRELAPIVGPDGRPLVDAARERARDGVRSSGVTVEVRDGEATVTGEENGVRFNIVGTVGAAGLSPTKIEVTENGRTVSAETVDGLPEQYRERARQLLGRVRAGGR</sequence>
<feature type="domain" description="PDZ" evidence="3">
    <location>
        <begin position="207"/>
        <end position="273"/>
    </location>
</feature>
<dbReference type="Proteomes" id="UP000319576">
    <property type="component" value="Chromosome"/>
</dbReference>
<feature type="region of interest" description="Disordered" evidence="1">
    <location>
        <begin position="23"/>
        <end position="49"/>
    </location>
</feature>
<evidence type="ECO:0000259" key="3">
    <source>
        <dbReference type="PROSITE" id="PS50106"/>
    </source>
</evidence>
<dbReference type="InterPro" id="IPR001478">
    <property type="entry name" value="PDZ"/>
</dbReference>
<protein>
    <submittedName>
        <fullName evidence="4">Periplasmic serine endoprotease DegP</fullName>
        <ecNumber evidence="4">3.4.21.107</ecNumber>
    </submittedName>
</protein>
<reference evidence="4 5" key="1">
    <citation type="submission" date="2019-02" db="EMBL/GenBank/DDBJ databases">
        <title>Deep-cultivation of Planctomycetes and their phenomic and genomic characterization uncovers novel biology.</title>
        <authorList>
            <person name="Wiegand S."/>
            <person name="Jogler M."/>
            <person name="Boedeker C."/>
            <person name="Pinto D."/>
            <person name="Vollmers J."/>
            <person name="Rivas-Marin E."/>
            <person name="Kohn T."/>
            <person name="Peeters S.H."/>
            <person name="Heuer A."/>
            <person name="Rast P."/>
            <person name="Oberbeckmann S."/>
            <person name="Bunk B."/>
            <person name="Jeske O."/>
            <person name="Meyerdierks A."/>
            <person name="Storesund J.E."/>
            <person name="Kallscheuer N."/>
            <person name="Luecker S."/>
            <person name="Lage O.M."/>
            <person name="Pohl T."/>
            <person name="Merkel B.J."/>
            <person name="Hornburger P."/>
            <person name="Mueller R.-W."/>
            <person name="Bruemmer F."/>
            <person name="Labrenz M."/>
            <person name="Spormann A.M."/>
            <person name="Op den Camp H."/>
            <person name="Overmann J."/>
            <person name="Amann R."/>
            <person name="Jetten M.S.M."/>
            <person name="Mascher T."/>
            <person name="Medema M.H."/>
            <person name="Devos D.P."/>
            <person name="Kaster A.-K."/>
            <person name="Ovreas L."/>
            <person name="Rohde M."/>
            <person name="Galperin M.Y."/>
            <person name="Jogler C."/>
        </authorList>
    </citation>
    <scope>NUCLEOTIDE SEQUENCE [LARGE SCALE GENOMIC DNA]</scope>
    <source>
        <strain evidence="4 5">ETA_A1</strain>
    </source>
</reference>
<dbReference type="GO" id="GO:0008233">
    <property type="term" value="F:peptidase activity"/>
    <property type="evidence" value="ECO:0007669"/>
    <property type="project" value="UniProtKB-KW"/>
</dbReference>
<keyword evidence="4" id="KW-0378">Hydrolase</keyword>
<feature type="compositionally biased region" description="Basic and acidic residues" evidence="1">
    <location>
        <begin position="24"/>
        <end position="44"/>
    </location>
</feature>
<dbReference type="InterPro" id="IPR036034">
    <property type="entry name" value="PDZ_sf"/>
</dbReference>
<accession>A0A517XM53</accession>
<keyword evidence="5" id="KW-1185">Reference proteome</keyword>
<feature type="region of interest" description="Disordered" evidence="1">
    <location>
        <begin position="89"/>
        <end position="139"/>
    </location>
</feature>
<dbReference type="KEGG" id="uli:ETAA1_04540"/>
<organism evidence="4 5">
    <name type="scientific">Urbifossiella limnaea</name>
    <dbReference type="NCBI Taxonomy" id="2528023"/>
    <lineage>
        <taxon>Bacteria</taxon>
        <taxon>Pseudomonadati</taxon>
        <taxon>Planctomycetota</taxon>
        <taxon>Planctomycetia</taxon>
        <taxon>Gemmatales</taxon>
        <taxon>Gemmataceae</taxon>
        <taxon>Urbifossiella</taxon>
    </lineage>
</organism>
<dbReference type="GO" id="GO:0006508">
    <property type="term" value="P:proteolysis"/>
    <property type="evidence" value="ECO:0007669"/>
    <property type="project" value="UniProtKB-KW"/>
</dbReference>
<feature type="signal peptide" evidence="2">
    <location>
        <begin position="1"/>
        <end position="23"/>
    </location>
</feature>
<gene>
    <name evidence="4" type="primary">degP_1</name>
    <name evidence="4" type="ORF">ETAA1_04540</name>
</gene>
<dbReference type="SUPFAM" id="SSF50156">
    <property type="entry name" value="PDZ domain-like"/>
    <property type="match status" value="1"/>
</dbReference>
<evidence type="ECO:0000313" key="5">
    <source>
        <dbReference type="Proteomes" id="UP000319576"/>
    </source>
</evidence>
<dbReference type="SMART" id="SM00228">
    <property type="entry name" value="PDZ"/>
    <property type="match status" value="1"/>
</dbReference>
<dbReference type="EMBL" id="CP036273">
    <property type="protein sequence ID" value="QDU18562.1"/>
    <property type="molecule type" value="Genomic_DNA"/>
</dbReference>
<keyword evidence="4" id="KW-0645">Protease</keyword>
<proteinExistence type="predicted"/>
<evidence type="ECO:0000256" key="2">
    <source>
        <dbReference type="SAM" id="SignalP"/>
    </source>
</evidence>
<evidence type="ECO:0000313" key="4">
    <source>
        <dbReference type="EMBL" id="QDU18562.1"/>
    </source>
</evidence>
<feature type="compositionally biased region" description="Basic and acidic residues" evidence="1">
    <location>
        <begin position="101"/>
        <end position="111"/>
    </location>
</feature>
<dbReference type="OrthoDB" id="241752at2"/>